<accession>A0A1A5IMA6</accession>
<evidence type="ECO:0000313" key="3">
    <source>
        <dbReference type="EMBL" id="OBP78867.1"/>
    </source>
</evidence>
<dbReference type="PANTHER" id="PTHR43581">
    <property type="entry name" value="ATP/GTP PHOSPHATASE"/>
    <property type="match status" value="1"/>
</dbReference>
<reference evidence="4" key="1">
    <citation type="submission" date="2016-06" db="EMBL/GenBank/DDBJ databases">
        <title>NZP2037 Pacbio-Illumina hybrid assembly.</title>
        <authorList>
            <person name="Ramsay J.P."/>
        </authorList>
    </citation>
    <scope>NUCLEOTIDE SEQUENCE [LARGE SCALE GENOMIC DNA]</scope>
    <source>
        <strain evidence="4">R7ANS::ICEMlSym2042</strain>
    </source>
</reference>
<dbReference type="RefSeq" id="WP_032931209.1">
    <property type="nucleotide sequence ID" value="NZ_LZTH01000006.1"/>
</dbReference>
<dbReference type="CDD" id="cd01026">
    <property type="entry name" value="TOPRIM_OLD"/>
    <property type="match status" value="1"/>
</dbReference>
<dbReference type="InterPro" id="IPR027417">
    <property type="entry name" value="P-loop_NTPase"/>
</dbReference>
<dbReference type="Pfam" id="PF20469">
    <property type="entry name" value="OLD-like_TOPRIM"/>
    <property type="match status" value="1"/>
</dbReference>
<dbReference type="AlphaFoldDB" id="A0A1A5IMA6"/>
<evidence type="ECO:0000313" key="4">
    <source>
        <dbReference type="Proteomes" id="UP000093748"/>
    </source>
</evidence>
<name>A0A1A5IMA6_RHILI</name>
<dbReference type="Gene3D" id="3.40.50.300">
    <property type="entry name" value="P-loop containing nucleotide triphosphate hydrolases"/>
    <property type="match status" value="1"/>
</dbReference>
<sequence>MYIESLTIRNFRCYGDVPVKIDLLPGTNAFVGTNGSGKTAALEAVKRLFSPLASERQIRRSDIHFGLGEDALTLQRREVVIDIVFGFSAAEPGVSAFNDLFFNAADSSLKVRIVLEALYVRSESNEDNIEIKTYSVNTTENVPFGPDDERKSPLGNRTTQYAEVVYIPAHRDSRGVSQFALKNVLQRLELSADWTEETKTKSQNFATELEKNLSATDAIAEVTTKLGGFWSALHDGHYDASPRISVVAVEFEKLIRELTLKFDKSPGGGMRQLHELSEGQMSLLYFALSATLHNIVWEMQKALPKALKGFKIADFVHPPLTIFALEEPENHLSPFYLPRLMKLLDTLNASGAAQSIVTSHATSILSRVVPRKVVYFRNNAQTLQSSAVHLPLPPLGSNEDKFVQQVILANPEVYFARLVVIGEGDTERVVIPRMAEAFDKSLDPSFIAYVSIGGRHAQHLWRLLNGLGIPNLTLLDFDLGRFGGGMGRIRNAVSWLTDLGPAHVPQLVIPDTNPPQNIPATVAQIPSNADLNPATYQDWALWLRASGVYYSTAVDLDMMMLKAFPEAYVADKTFDAKAENSAKLATAVFGESGLGNAELGLVGQTCTDTELFQYKALFKSSSKPGSHLEAFSKLPFEELRKRCPEPLQALIHKATELIARAKVGEKGVA</sequence>
<feature type="domain" description="Endonuclease GajA/Old nuclease/RecF-like AAA" evidence="1">
    <location>
        <begin position="1"/>
        <end position="364"/>
    </location>
</feature>
<dbReference type="GeneID" id="66682788"/>
<dbReference type="Pfam" id="PF13175">
    <property type="entry name" value="AAA_15"/>
    <property type="match status" value="1"/>
</dbReference>
<dbReference type="SUPFAM" id="SSF52540">
    <property type="entry name" value="P-loop containing nucleoside triphosphate hydrolases"/>
    <property type="match status" value="1"/>
</dbReference>
<dbReference type="InterPro" id="IPR034139">
    <property type="entry name" value="TOPRIM_OLD"/>
</dbReference>
<dbReference type="InterPro" id="IPR041685">
    <property type="entry name" value="AAA_GajA/Old/RecF-like"/>
</dbReference>
<feature type="domain" description="OLD protein-like TOPRIM" evidence="2">
    <location>
        <begin position="415"/>
        <end position="478"/>
    </location>
</feature>
<evidence type="ECO:0000259" key="2">
    <source>
        <dbReference type="Pfam" id="PF20469"/>
    </source>
</evidence>
<gene>
    <name evidence="3" type="ORF">BAE39_29060</name>
</gene>
<evidence type="ECO:0000259" key="1">
    <source>
        <dbReference type="Pfam" id="PF13175"/>
    </source>
</evidence>
<proteinExistence type="predicted"/>
<dbReference type="PANTHER" id="PTHR43581:SF2">
    <property type="entry name" value="EXCINUCLEASE ATPASE SUBUNIT"/>
    <property type="match status" value="1"/>
</dbReference>
<protein>
    <submittedName>
        <fullName evidence="3">Uncharacterized protein</fullName>
    </submittedName>
</protein>
<organism evidence="3 4">
    <name type="scientific">Rhizobium loti</name>
    <name type="common">Mesorhizobium loti</name>
    <dbReference type="NCBI Taxonomy" id="381"/>
    <lineage>
        <taxon>Bacteria</taxon>
        <taxon>Pseudomonadati</taxon>
        <taxon>Pseudomonadota</taxon>
        <taxon>Alphaproteobacteria</taxon>
        <taxon>Hyphomicrobiales</taxon>
        <taxon>Phyllobacteriaceae</taxon>
        <taxon>Mesorhizobium</taxon>
    </lineage>
</organism>
<comment type="caution">
    <text evidence="3">The sequence shown here is derived from an EMBL/GenBank/DDBJ whole genome shotgun (WGS) entry which is preliminary data.</text>
</comment>
<dbReference type="Proteomes" id="UP000093748">
    <property type="component" value="Unassembled WGS sequence"/>
</dbReference>
<dbReference type="InterPro" id="IPR051396">
    <property type="entry name" value="Bact_Antivir_Def_Nuclease"/>
</dbReference>
<dbReference type="EMBL" id="LZTJ01000005">
    <property type="protein sequence ID" value="OBP78867.1"/>
    <property type="molecule type" value="Genomic_DNA"/>
</dbReference>